<dbReference type="Proteomes" id="UP001556367">
    <property type="component" value="Unassembled WGS sequence"/>
</dbReference>
<protein>
    <submittedName>
        <fullName evidence="1">Uncharacterized protein</fullName>
    </submittedName>
</protein>
<keyword evidence="2" id="KW-1185">Reference proteome</keyword>
<accession>A0ABR3IXB4</accession>
<evidence type="ECO:0000313" key="1">
    <source>
        <dbReference type="EMBL" id="KAL0947882.1"/>
    </source>
</evidence>
<evidence type="ECO:0000313" key="2">
    <source>
        <dbReference type="Proteomes" id="UP001556367"/>
    </source>
</evidence>
<comment type="caution">
    <text evidence="1">The sequence shown here is derived from an EMBL/GenBank/DDBJ whole genome shotgun (WGS) entry which is preliminary data.</text>
</comment>
<reference evidence="2" key="1">
    <citation type="submission" date="2024-06" db="EMBL/GenBank/DDBJ databases">
        <title>Multi-omics analyses provide insights into the biosynthesis of the anticancer antibiotic pleurotin in Hohenbuehelia grisea.</title>
        <authorList>
            <person name="Weaver J.A."/>
            <person name="Alberti F."/>
        </authorList>
    </citation>
    <scope>NUCLEOTIDE SEQUENCE [LARGE SCALE GENOMIC DNA]</scope>
    <source>
        <strain evidence="2">T-177</strain>
    </source>
</reference>
<sequence length="101" mass="11293">MAGPVPRSHRRSVDTPHPPVSTLCCHAIDRVTATTFPQAHVDAMDDSPSTRARRVLAAIGVDPEAISELSRCWCSGRLDVVNGWKETARTRKVDFWRRLSR</sequence>
<dbReference type="EMBL" id="JASNQZ010000014">
    <property type="protein sequence ID" value="KAL0947882.1"/>
    <property type="molecule type" value="Genomic_DNA"/>
</dbReference>
<gene>
    <name evidence="1" type="ORF">HGRIS_010517</name>
</gene>
<proteinExistence type="predicted"/>
<organism evidence="1 2">
    <name type="scientific">Hohenbuehelia grisea</name>
    <dbReference type="NCBI Taxonomy" id="104357"/>
    <lineage>
        <taxon>Eukaryota</taxon>
        <taxon>Fungi</taxon>
        <taxon>Dikarya</taxon>
        <taxon>Basidiomycota</taxon>
        <taxon>Agaricomycotina</taxon>
        <taxon>Agaricomycetes</taxon>
        <taxon>Agaricomycetidae</taxon>
        <taxon>Agaricales</taxon>
        <taxon>Pleurotineae</taxon>
        <taxon>Pleurotaceae</taxon>
        <taxon>Hohenbuehelia</taxon>
    </lineage>
</organism>
<name>A0ABR3IXB4_9AGAR</name>